<organism evidence="1">
    <name type="scientific">uncultured Mycobacteriales bacterium</name>
    <dbReference type="NCBI Taxonomy" id="581187"/>
    <lineage>
        <taxon>Bacteria</taxon>
        <taxon>Bacillati</taxon>
        <taxon>Actinomycetota</taxon>
        <taxon>Actinomycetes</taxon>
        <taxon>Mycobacteriales</taxon>
        <taxon>environmental samples</taxon>
    </lineage>
</organism>
<dbReference type="AlphaFoldDB" id="A0A6J4I9W3"/>
<dbReference type="EMBL" id="CADCTP010000148">
    <property type="protein sequence ID" value="CAA9244317.1"/>
    <property type="molecule type" value="Genomic_DNA"/>
</dbReference>
<name>A0A6J4I9W3_9ACTN</name>
<evidence type="ECO:0000313" key="1">
    <source>
        <dbReference type="EMBL" id="CAA9244317.1"/>
    </source>
</evidence>
<gene>
    <name evidence="1" type="ORF">AVDCRST_MAG41-1606</name>
</gene>
<proteinExistence type="predicted"/>
<protein>
    <submittedName>
        <fullName evidence="1">Uncharacterized protein</fullName>
    </submittedName>
</protein>
<feature type="non-terminal residue" evidence="1">
    <location>
        <position position="1"/>
    </location>
</feature>
<reference evidence="1" key="1">
    <citation type="submission" date="2020-02" db="EMBL/GenBank/DDBJ databases">
        <authorList>
            <person name="Meier V. D."/>
        </authorList>
    </citation>
    <scope>NUCLEOTIDE SEQUENCE</scope>
    <source>
        <strain evidence="1">AVDCRST_MAG41</strain>
    </source>
</reference>
<accession>A0A6J4I9W3</accession>
<sequence length="275" mass="27803">SAPAAACPAVPVRGAAGTVVTIADVVTREGPGRAYVPSGRLPAGCAVGLAGWCLGDPLPTGVAGWSDSRWLMVRRGGPVARHVSGEPDRPRFLPAAATSPEAVAGLPLLSTADCGTDGPRVPGATVLEAVSVDRPVTNIVARSAGATNLGFAVWVRPDPATGLAPLLRGEAYQQIGGGATLPSGRRVARWDYPGLLRDLDPARRTPAVLLAVAAVGCDGPGASRPATSAAVTTYEVAGGQAVRQQRLRGGQARTAPALAGMDLPRLTATACQPPR</sequence>